<dbReference type="EMBL" id="BLAY01000042">
    <property type="protein sequence ID" value="GET38306.1"/>
    <property type="molecule type" value="Genomic_DNA"/>
</dbReference>
<keyword evidence="2" id="KW-1185">Reference proteome</keyword>
<reference evidence="1" key="1">
    <citation type="submission" date="2019-10" db="EMBL/GenBank/DDBJ databases">
        <title>Draft genome sequece of Microseira wollei NIES-4236.</title>
        <authorList>
            <person name="Yamaguchi H."/>
            <person name="Suzuki S."/>
            <person name="Kawachi M."/>
        </authorList>
    </citation>
    <scope>NUCLEOTIDE SEQUENCE</scope>
    <source>
        <strain evidence="1">NIES-4236</strain>
    </source>
</reference>
<proteinExistence type="predicted"/>
<evidence type="ECO:0000313" key="2">
    <source>
        <dbReference type="Proteomes" id="UP001050975"/>
    </source>
</evidence>
<dbReference type="Proteomes" id="UP001050975">
    <property type="component" value="Unassembled WGS sequence"/>
</dbReference>
<organism evidence="1 2">
    <name type="scientific">Microseira wollei NIES-4236</name>
    <dbReference type="NCBI Taxonomy" id="2530354"/>
    <lineage>
        <taxon>Bacteria</taxon>
        <taxon>Bacillati</taxon>
        <taxon>Cyanobacteriota</taxon>
        <taxon>Cyanophyceae</taxon>
        <taxon>Oscillatoriophycideae</taxon>
        <taxon>Aerosakkonematales</taxon>
        <taxon>Aerosakkonemataceae</taxon>
        <taxon>Microseira</taxon>
    </lineage>
</organism>
<accession>A0AAV3XCE0</accession>
<name>A0AAV3XCE0_9CYAN</name>
<dbReference type="RefSeq" id="WP_226581308.1">
    <property type="nucleotide sequence ID" value="NZ_BLAY01000042.1"/>
</dbReference>
<gene>
    <name evidence="1" type="ORF">MiSe_30620</name>
</gene>
<dbReference type="AlphaFoldDB" id="A0AAV3XCE0"/>
<comment type="caution">
    <text evidence="1">The sequence shown here is derived from an EMBL/GenBank/DDBJ whole genome shotgun (WGS) entry which is preliminary data.</text>
</comment>
<protein>
    <submittedName>
        <fullName evidence="1">Uncharacterized protein</fullName>
    </submittedName>
</protein>
<sequence>MQTQETAPELTTITVPETAAAAPKYINPNNMYVYRAYFGKFKGTQVRRLNWSIIKKTSHVFVEATEGHMGAAPYTVQNVDPQDGFVDVRLTVDWGSPIDVYIDYLVING</sequence>
<evidence type="ECO:0000313" key="1">
    <source>
        <dbReference type="EMBL" id="GET38306.1"/>
    </source>
</evidence>